<organism evidence="1 2">
    <name type="scientific">Apiospora saccharicola</name>
    <dbReference type="NCBI Taxonomy" id="335842"/>
    <lineage>
        <taxon>Eukaryota</taxon>
        <taxon>Fungi</taxon>
        <taxon>Dikarya</taxon>
        <taxon>Ascomycota</taxon>
        <taxon>Pezizomycotina</taxon>
        <taxon>Sordariomycetes</taxon>
        <taxon>Xylariomycetidae</taxon>
        <taxon>Amphisphaeriales</taxon>
        <taxon>Apiosporaceae</taxon>
        <taxon>Apiospora</taxon>
    </lineage>
</organism>
<reference evidence="1 2" key="1">
    <citation type="submission" date="2023-01" db="EMBL/GenBank/DDBJ databases">
        <title>Analysis of 21 Apiospora genomes using comparative genomics revels a genus with tremendous synthesis potential of carbohydrate active enzymes and secondary metabolites.</title>
        <authorList>
            <person name="Sorensen T."/>
        </authorList>
    </citation>
    <scope>NUCLEOTIDE SEQUENCE [LARGE SCALE GENOMIC DNA]</scope>
    <source>
        <strain evidence="1 2">CBS 83171</strain>
    </source>
</reference>
<name>A0ABR1VB81_9PEZI</name>
<gene>
    <name evidence="1" type="ORF">PG996_007550</name>
</gene>
<dbReference type="EMBL" id="JAQQWM010000004">
    <property type="protein sequence ID" value="KAK8068438.1"/>
    <property type="molecule type" value="Genomic_DNA"/>
</dbReference>
<comment type="caution">
    <text evidence="1">The sequence shown here is derived from an EMBL/GenBank/DDBJ whole genome shotgun (WGS) entry which is preliminary data.</text>
</comment>
<keyword evidence="2" id="KW-1185">Reference proteome</keyword>
<protein>
    <submittedName>
        <fullName evidence="1">Uncharacterized protein</fullName>
    </submittedName>
</protein>
<evidence type="ECO:0000313" key="2">
    <source>
        <dbReference type="Proteomes" id="UP001446871"/>
    </source>
</evidence>
<sequence length="106" mass="12075">MRLWPSLNTLSFNTNGSHRYPKLKKLPFTNTVADSNSVDRFDYFGTTSGSKLYQKHRRTMFRCVLVEGHPDLVNDASLVLLLLLCSRLLSPAGRTLTEIKEESVQM</sequence>
<proteinExistence type="predicted"/>
<dbReference type="Proteomes" id="UP001446871">
    <property type="component" value="Unassembled WGS sequence"/>
</dbReference>
<accession>A0ABR1VB81</accession>
<evidence type="ECO:0000313" key="1">
    <source>
        <dbReference type="EMBL" id="KAK8068438.1"/>
    </source>
</evidence>